<dbReference type="AlphaFoldDB" id="A0A3L8D7S4"/>
<protein>
    <submittedName>
        <fullName evidence="2">Uncharacterized protein</fullName>
    </submittedName>
</protein>
<feature type="region of interest" description="Disordered" evidence="1">
    <location>
        <begin position="1"/>
        <end position="36"/>
    </location>
</feature>
<accession>A0A3L8D7S4</accession>
<comment type="caution">
    <text evidence="2">The sequence shown here is derived from an EMBL/GenBank/DDBJ whole genome shotgun (WGS) entry which is preliminary data.</text>
</comment>
<dbReference type="EMBL" id="QOIP01000011">
    <property type="protein sequence ID" value="RLU16530.1"/>
    <property type="molecule type" value="Genomic_DNA"/>
</dbReference>
<evidence type="ECO:0000256" key="1">
    <source>
        <dbReference type="SAM" id="MobiDB-lite"/>
    </source>
</evidence>
<reference evidence="2 3" key="1">
    <citation type="journal article" date="2018" name="Genome Res.">
        <title>The genomic architecture and molecular evolution of ant odorant receptors.</title>
        <authorList>
            <person name="McKenzie S.K."/>
            <person name="Kronauer D.J.C."/>
        </authorList>
    </citation>
    <scope>NUCLEOTIDE SEQUENCE [LARGE SCALE GENOMIC DNA]</scope>
    <source>
        <strain evidence="2">Clonal line C1</strain>
    </source>
</reference>
<evidence type="ECO:0000313" key="3">
    <source>
        <dbReference type="Proteomes" id="UP000279307"/>
    </source>
</evidence>
<gene>
    <name evidence="2" type="ORF">DMN91_010598</name>
</gene>
<organism evidence="2 3">
    <name type="scientific">Ooceraea biroi</name>
    <name type="common">Clonal raider ant</name>
    <name type="synonym">Cerapachys biroi</name>
    <dbReference type="NCBI Taxonomy" id="2015173"/>
    <lineage>
        <taxon>Eukaryota</taxon>
        <taxon>Metazoa</taxon>
        <taxon>Ecdysozoa</taxon>
        <taxon>Arthropoda</taxon>
        <taxon>Hexapoda</taxon>
        <taxon>Insecta</taxon>
        <taxon>Pterygota</taxon>
        <taxon>Neoptera</taxon>
        <taxon>Endopterygota</taxon>
        <taxon>Hymenoptera</taxon>
        <taxon>Apocrita</taxon>
        <taxon>Aculeata</taxon>
        <taxon>Formicoidea</taxon>
        <taxon>Formicidae</taxon>
        <taxon>Dorylinae</taxon>
        <taxon>Ooceraea</taxon>
    </lineage>
</organism>
<name>A0A3L8D7S4_OOCBI</name>
<proteinExistence type="predicted"/>
<evidence type="ECO:0000313" key="2">
    <source>
        <dbReference type="EMBL" id="RLU16530.1"/>
    </source>
</evidence>
<sequence length="88" mass="10098">MNHHRDTQAFSTKGENRRYPGNLGEDAEVKRKGSSAKNTYRMDDQLSNLITCISTASRTELLSQRLLHMWTSPSRLRIGRAPRKKTQP</sequence>
<dbReference type="Proteomes" id="UP000279307">
    <property type="component" value="Chromosome 11"/>
</dbReference>